<dbReference type="PANTHER" id="PTHR23088:SF27">
    <property type="entry name" value="DEAMINATED GLUTATHIONE AMIDASE"/>
    <property type="match status" value="1"/>
</dbReference>
<comment type="caution">
    <text evidence="3">The sequence shown here is derived from an EMBL/GenBank/DDBJ whole genome shotgun (WGS) entry which is preliminary data.</text>
</comment>
<keyword evidence="3" id="KW-0012">Acyltransferase</keyword>
<keyword evidence="3" id="KW-0808">Transferase</keyword>
<protein>
    <submittedName>
        <fullName evidence="3">Acyltransferase</fullName>
    </submittedName>
</protein>
<dbReference type="SUPFAM" id="SSF56317">
    <property type="entry name" value="Carbon-nitrogen hydrolase"/>
    <property type="match status" value="1"/>
</dbReference>
<dbReference type="InterPro" id="IPR003010">
    <property type="entry name" value="C-N_Hydrolase"/>
</dbReference>
<name>A0A1F6SWD8_9PROT</name>
<evidence type="ECO:0000313" key="3">
    <source>
        <dbReference type="EMBL" id="OGI37238.1"/>
    </source>
</evidence>
<dbReference type="GO" id="GO:0016811">
    <property type="term" value="F:hydrolase activity, acting on carbon-nitrogen (but not peptide) bonds, in linear amides"/>
    <property type="evidence" value="ECO:0007669"/>
    <property type="project" value="InterPro"/>
</dbReference>
<proteinExistence type="predicted"/>
<evidence type="ECO:0000313" key="4">
    <source>
        <dbReference type="Proteomes" id="UP000179334"/>
    </source>
</evidence>
<dbReference type="Gene3D" id="3.60.110.10">
    <property type="entry name" value="Carbon-nitrogen hydrolase"/>
    <property type="match status" value="1"/>
</dbReference>
<dbReference type="EMBL" id="MFSR01000096">
    <property type="protein sequence ID" value="OGI37238.1"/>
    <property type="molecule type" value="Genomic_DNA"/>
</dbReference>
<dbReference type="AlphaFoldDB" id="A0A1F6SWD8"/>
<reference evidence="3 4" key="1">
    <citation type="journal article" date="2016" name="Nat. Commun.">
        <title>Thousands of microbial genomes shed light on interconnected biogeochemical processes in an aquifer system.</title>
        <authorList>
            <person name="Anantharaman K."/>
            <person name="Brown C.T."/>
            <person name="Hug L.A."/>
            <person name="Sharon I."/>
            <person name="Castelle C.J."/>
            <person name="Probst A.J."/>
            <person name="Thomas B.C."/>
            <person name="Singh A."/>
            <person name="Wilkins M.J."/>
            <person name="Karaoz U."/>
            <person name="Brodie E.L."/>
            <person name="Williams K.H."/>
            <person name="Hubbard S.S."/>
            <person name="Banfield J.F."/>
        </authorList>
    </citation>
    <scope>NUCLEOTIDE SEQUENCE [LARGE SCALE GENOMIC DNA]</scope>
</reference>
<sequence length="274" mass="29618">MSTLAAIQMASGPEVAQNLAAAEQLIATAAQAGAGLVALPENFALMAGSDAERLAAAEDDGRGPIQDFLAEAARRHRIWLVGGTLPIKAQPSGKARATCLLFDDHGRRVARYDKIHLFDVQLPNGEQYRESAAFEPGSEIVVADTPFGKLGLAVCYDLRFPELFRAMLDRSAEVFAVPSAFTALTGRAHWEILVRARAVENLAYVIAAAQGGRHASGRETWGHSMIVDPWGEVLARQETGAGVALAVCDRARLAEIRAQLPSLRHRRIKEERFA</sequence>
<dbReference type="GO" id="GO:0016746">
    <property type="term" value="F:acyltransferase activity"/>
    <property type="evidence" value="ECO:0007669"/>
    <property type="project" value="UniProtKB-KW"/>
</dbReference>
<accession>A0A1F6SWD8</accession>
<gene>
    <name evidence="3" type="ORF">A2V91_06985</name>
</gene>
<feature type="domain" description="CN hydrolase" evidence="2">
    <location>
        <begin position="2"/>
        <end position="262"/>
    </location>
</feature>
<dbReference type="Pfam" id="PF00795">
    <property type="entry name" value="CN_hydrolase"/>
    <property type="match status" value="1"/>
</dbReference>
<dbReference type="InterPro" id="IPR045254">
    <property type="entry name" value="Nit1/2_C-N_Hydrolase"/>
</dbReference>
<keyword evidence="1" id="KW-0378">Hydrolase</keyword>
<evidence type="ECO:0000259" key="2">
    <source>
        <dbReference type="PROSITE" id="PS50263"/>
    </source>
</evidence>
<dbReference type="InterPro" id="IPR036526">
    <property type="entry name" value="C-N_Hydrolase_sf"/>
</dbReference>
<dbReference type="PROSITE" id="PS50263">
    <property type="entry name" value="CN_HYDROLASE"/>
    <property type="match status" value="1"/>
</dbReference>
<organism evidence="3 4">
    <name type="scientific">Candidatus Muproteobacteria bacterium RBG_16_64_10</name>
    <dbReference type="NCBI Taxonomy" id="1817757"/>
    <lineage>
        <taxon>Bacteria</taxon>
        <taxon>Pseudomonadati</taxon>
        <taxon>Pseudomonadota</taxon>
        <taxon>Candidatus Muproteobacteria</taxon>
    </lineage>
</organism>
<evidence type="ECO:0000256" key="1">
    <source>
        <dbReference type="ARBA" id="ARBA00022801"/>
    </source>
</evidence>
<dbReference type="CDD" id="cd07572">
    <property type="entry name" value="nit"/>
    <property type="match status" value="1"/>
</dbReference>
<dbReference type="PANTHER" id="PTHR23088">
    <property type="entry name" value="NITRILASE-RELATED"/>
    <property type="match status" value="1"/>
</dbReference>
<dbReference type="Proteomes" id="UP000179334">
    <property type="component" value="Unassembled WGS sequence"/>
</dbReference>